<evidence type="ECO:0000313" key="2">
    <source>
        <dbReference type="EMBL" id="RED53384.1"/>
    </source>
</evidence>
<evidence type="ECO:0000259" key="1">
    <source>
        <dbReference type="Pfam" id="PF21839"/>
    </source>
</evidence>
<dbReference type="RefSeq" id="WP_115934535.1">
    <property type="nucleotide sequence ID" value="NZ_QRDW01000001.1"/>
</dbReference>
<protein>
    <recommendedName>
        <fullName evidence="1">DUF6898 domain-containing protein</fullName>
    </recommendedName>
</protein>
<dbReference type="Pfam" id="PF21839">
    <property type="entry name" value="DUF6898"/>
    <property type="match status" value="1"/>
</dbReference>
<keyword evidence="3" id="KW-1185">Reference proteome</keyword>
<dbReference type="AlphaFoldDB" id="A0A3D9HV39"/>
<evidence type="ECO:0000313" key="3">
    <source>
        <dbReference type="Proteomes" id="UP000256845"/>
    </source>
</evidence>
<organism evidence="2 3">
    <name type="scientific">Aestuariispira insulae</name>
    <dbReference type="NCBI Taxonomy" id="1461337"/>
    <lineage>
        <taxon>Bacteria</taxon>
        <taxon>Pseudomonadati</taxon>
        <taxon>Pseudomonadota</taxon>
        <taxon>Alphaproteobacteria</taxon>
        <taxon>Rhodospirillales</taxon>
        <taxon>Kiloniellaceae</taxon>
        <taxon>Aestuariispira</taxon>
    </lineage>
</organism>
<feature type="domain" description="DUF6898" evidence="1">
    <location>
        <begin position="11"/>
        <end position="62"/>
    </location>
</feature>
<dbReference type="Proteomes" id="UP000256845">
    <property type="component" value="Unassembled WGS sequence"/>
</dbReference>
<gene>
    <name evidence="2" type="ORF">DFP90_101172</name>
</gene>
<accession>A0A3D9HV39</accession>
<reference evidence="2 3" key="1">
    <citation type="submission" date="2018-07" db="EMBL/GenBank/DDBJ databases">
        <title>Genomic Encyclopedia of Type Strains, Phase III (KMG-III): the genomes of soil and plant-associated and newly described type strains.</title>
        <authorList>
            <person name="Whitman W."/>
        </authorList>
    </citation>
    <scope>NUCLEOTIDE SEQUENCE [LARGE SCALE GENOMIC DNA]</scope>
    <source>
        <strain evidence="2 3">CECT 8488</strain>
    </source>
</reference>
<proteinExistence type="predicted"/>
<dbReference type="EMBL" id="QRDW01000001">
    <property type="protein sequence ID" value="RED53384.1"/>
    <property type="molecule type" value="Genomic_DNA"/>
</dbReference>
<dbReference type="InterPro" id="IPR054193">
    <property type="entry name" value="DUF6898"/>
</dbReference>
<name>A0A3D9HV39_9PROT</name>
<comment type="caution">
    <text evidence="2">The sequence shown here is derived from an EMBL/GenBank/DDBJ whole genome shotgun (WGS) entry which is preliminary data.</text>
</comment>
<dbReference type="OrthoDB" id="7362394at2"/>
<sequence length="84" mass="9509">MRFKSDILPEGAIIEMVRQGAYVKVSAIDPVSKLEVSIVGDPSVGPDILKSHAIRKLDRMLRARLEDQDKQRRRPQDIPSGWDL</sequence>